<protein>
    <submittedName>
        <fullName evidence="1">Uncharacterized protein</fullName>
    </submittedName>
</protein>
<feature type="non-terminal residue" evidence="1">
    <location>
        <position position="1"/>
    </location>
</feature>
<dbReference type="OrthoDB" id="5987010at2759"/>
<proteinExistence type="predicted"/>
<keyword evidence="2" id="KW-1185">Reference proteome</keyword>
<comment type="caution">
    <text evidence="1">The sequence shown here is derived from an EMBL/GenBank/DDBJ whole genome shotgun (WGS) entry which is preliminary data.</text>
</comment>
<dbReference type="AlphaFoldDB" id="A0A7J7L9E7"/>
<dbReference type="EMBL" id="JACGCM010002501">
    <property type="protein sequence ID" value="KAF6139267.1"/>
    <property type="molecule type" value="Genomic_DNA"/>
</dbReference>
<sequence length="54" mass="5949">MSEVSEKPKIKLKFIGSEAGPDGSYPVDKASVISGDKLLRSIMQDNKIELYATY</sequence>
<accession>A0A7J7L9E7</accession>
<evidence type="ECO:0000313" key="2">
    <source>
        <dbReference type="Proteomes" id="UP000541444"/>
    </source>
</evidence>
<organism evidence="1 2">
    <name type="scientific">Kingdonia uniflora</name>
    <dbReference type="NCBI Taxonomy" id="39325"/>
    <lineage>
        <taxon>Eukaryota</taxon>
        <taxon>Viridiplantae</taxon>
        <taxon>Streptophyta</taxon>
        <taxon>Embryophyta</taxon>
        <taxon>Tracheophyta</taxon>
        <taxon>Spermatophyta</taxon>
        <taxon>Magnoliopsida</taxon>
        <taxon>Ranunculales</taxon>
        <taxon>Circaeasteraceae</taxon>
        <taxon>Kingdonia</taxon>
    </lineage>
</organism>
<name>A0A7J7L9E7_9MAGN</name>
<reference evidence="1 2" key="1">
    <citation type="journal article" date="2020" name="IScience">
        <title>Genome Sequencing of the Endangered Kingdonia uniflora (Circaeasteraceae, Ranunculales) Reveals Potential Mechanisms of Evolutionary Specialization.</title>
        <authorList>
            <person name="Sun Y."/>
            <person name="Deng T."/>
            <person name="Zhang A."/>
            <person name="Moore M.J."/>
            <person name="Landis J.B."/>
            <person name="Lin N."/>
            <person name="Zhang H."/>
            <person name="Zhang X."/>
            <person name="Huang J."/>
            <person name="Zhang X."/>
            <person name="Sun H."/>
            <person name="Wang H."/>
        </authorList>
    </citation>
    <scope>NUCLEOTIDE SEQUENCE [LARGE SCALE GENOMIC DNA]</scope>
    <source>
        <strain evidence="1">TB1705</strain>
        <tissue evidence="1">Leaf</tissue>
    </source>
</reference>
<gene>
    <name evidence="1" type="ORF">GIB67_021477</name>
</gene>
<evidence type="ECO:0000313" key="1">
    <source>
        <dbReference type="EMBL" id="KAF6139267.1"/>
    </source>
</evidence>
<dbReference type="Proteomes" id="UP000541444">
    <property type="component" value="Unassembled WGS sequence"/>
</dbReference>